<gene>
    <name evidence="8" type="ORF">PMAA_051720</name>
</gene>
<dbReference type="InterPro" id="IPR051175">
    <property type="entry name" value="CLK_kinases"/>
</dbReference>
<dbReference type="EMBL" id="DS995903">
    <property type="protein sequence ID" value="EEA21362.1"/>
    <property type="molecule type" value="Genomic_DNA"/>
</dbReference>
<keyword evidence="1" id="KW-0723">Serine/threonine-protein kinase</keyword>
<feature type="non-terminal residue" evidence="8">
    <location>
        <position position="509"/>
    </location>
</feature>
<dbReference type="Proteomes" id="UP000001294">
    <property type="component" value="Unassembled WGS sequence"/>
</dbReference>
<proteinExistence type="predicted"/>
<organism evidence="8 9">
    <name type="scientific">Talaromyces marneffei (strain ATCC 18224 / CBS 334.59 / QM 7333)</name>
    <name type="common">Penicillium marneffei</name>
    <dbReference type="NCBI Taxonomy" id="441960"/>
    <lineage>
        <taxon>Eukaryota</taxon>
        <taxon>Fungi</taxon>
        <taxon>Dikarya</taxon>
        <taxon>Ascomycota</taxon>
        <taxon>Pezizomycotina</taxon>
        <taxon>Eurotiomycetes</taxon>
        <taxon>Eurotiomycetidae</taxon>
        <taxon>Eurotiales</taxon>
        <taxon>Trichocomaceae</taxon>
        <taxon>Talaromyces</taxon>
        <taxon>Talaromyces sect. Talaromyces</taxon>
    </lineage>
</organism>
<dbReference type="GO" id="GO:0043484">
    <property type="term" value="P:regulation of RNA splicing"/>
    <property type="evidence" value="ECO:0007669"/>
    <property type="project" value="TreeGrafter"/>
</dbReference>
<evidence type="ECO:0000256" key="6">
    <source>
        <dbReference type="SAM" id="SignalP"/>
    </source>
</evidence>
<dbReference type="VEuPathDB" id="FungiDB:PMAA_051720"/>
<reference evidence="9" key="1">
    <citation type="journal article" date="2015" name="Genome Announc.">
        <title>Genome sequence of the AIDS-associated pathogen Penicillium marneffei (ATCC18224) and its near taxonomic relative Talaromyces stipitatus (ATCC10500).</title>
        <authorList>
            <person name="Nierman W.C."/>
            <person name="Fedorova-Abrams N.D."/>
            <person name="Andrianopoulos A."/>
        </authorList>
    </citation>
    <scope>NUCLEOTIDE SEQUENCE [LARGE SCALE GENOMIC DNA]</scope>
    <source>
        <strain evidence="9">ATCC 18224 / CBS 334.59 / QM 7333</strain>
    </source>
</reference>
<evidence type="ECO:0000259" key="7">
    <source>
        <dbReference type="PROSITE" id="PS50011"/>
    </source>
</evidence>
<dbReference type="PhylomeDB" id="B6QN22"/>
<dbReference type="SUPFAM" id="SSF56112">
    <property type="entry name" value="Protein kinase-like (PK-like)"/>
    <property type="match status" value="1"/>
</dbReference>
<dbReference type="SMART" id="SM00220">
    <property type="entry name" value="S_TKc"/>
    <property type="match status" value="1"/>
</dbReference>
<feature type="chain" id="PRO_5002848426" evidence="6">
    <location>
        <begin position="18"/>
        <end position="509"/>
    </location>
</feature>
<name>B6QN22_TALMQ</name>
<evidence type="ECO:0000256" key="4">
    <source>
        <dbReference type="ARBA" id="ARBA00022777"/>
    </source>
</evidence>
<evidence type="ECO:0000313" key="9">
    <source>
        <dbReference type="Proteomes" id="UP000001294"/>
    </source>
</evidence>
<dbReference type="PANTHER" id="PTHR45646">
    <property type="entry name" value="SERINE/THREONINE-PROTEIN KINASE DOA-RELATED"/>
    <property type="match status" value="1"/>
</dbReference>
<dbReference type="OrthoDB" id="5979581at2759"/>
<dbReference type="GO" id="GO:0005634">
    <property type="term" value="C:nucleus"/>
    <property type="evidence" value="ECO:0007669"/>
    <property type="project" value="TreeGrafter"/>
</dbReference>
<dbReference type="InterPro" id="IPR000719">
    <property type="entry name" value="Prot_kinase_dom"/>
</dbReference>
<keyword evidence="3" id="KW-0547">Nucleotide-binding</keyword>
<keyword evidence="9" id="KW-1185">Reference proteome</keyword>
<keyword evidence="5" id="KW-0067">ATP-binding</keyword>
<dbReference type="PROSITE" id="PS00108">
    <property type="entry name" value="PROTEIN_KINASE_ST"/>
    <property type="match status" value="1"/>
</dbReference>
<dbReference type="PROSITE" id="PS50011">
    <property type="entry name" value="PROTEIN_KINASE_DOM"/>
    <property type="match status" value="1"/>
</dbReference>
<keyword evidence="6" id="KW-0732">Signal</keyword>
<dbReference type="Gene3D" id="3.30.200.20">
    <property type="entry name" value="Phosphorylase Kinase, domain 1"/>
    <property type="match status" value="2"/>
</dbReference>
<dbReference type="AlphaFoldDB" id="B6QN22"/>
<accession>B6QN22</accession>
<dbReference type="Gene3D" id="1.10.510.10">
    <property type="entry name" value="Transferase(Phosphotransferase) domain 1"/>
    <property type="match status" value="1"/>
</dbReference>
<feature type="domain" description="Protein kinase" evidence="7">
    <location>
        <begin position="150"/>
        <end position="509"/>
    </location>
</feature>
<evidence type="ECO:0000256" key="5">
    <source>
        <dbReference type="ARBA" id="ARBA00022840"/>
    </source>
</evidence>
<dbReference type="InterPro" id="IPR011009">
    <property type="entry name" value="Kinase-like_dom_sf"/>
</dbReference>
<evidence type="ECO:0000256" key="2">
    <source>
        <dbReference type="ARBA" id="ARBA00022679"/>
    </source>
</evidence>
<dbReference type="STRING" id="441960.B6QN22"/>
<keyword evidence="4 8" id="KW-0418">Kinase</keyword>
<sequence length="509" mass="57029">MKFTSSVLAAFALKAVATVSPETARDCNVEGNLFQLEGWVKDSVGSVQLRQWGDLGTDSIAVLDETADTKTAVHYINKDNGHLIVLDPFNLLIAANAYTESPEGGELKFTFYNDTSRTYYWPSFSIDSNGHLTVNGSSSIFSHCGSNDTDLLGGTIGIGSSLPRLGRTWRPLTFSNPNFVRIAANQKIQEETIPGYVSSRYYPVHIGEVFRDRYQVVGKLGFGASSTQLDDELNMYKRMEKVSNQHPGWDAVRTLLDSFDIDGPEGQHRCLVHPPLWESVLTFLHRNPIHRLPSPVLAFILQRLFLALDYLHTECQIIHTDIKADNIMFGIADDSVFSHFEEEELQRPVPRKEIDGRIIYKSCELRMPKEWSIPVLCDFGSAVPGDIEHLEDVQPNIYRALEVILEVPWTYSIDVWNVGCMIWNIFEGGSLFTGQDPEFQTYRSRAHLAEIISLLGRPPSTLLAPGQLTQKFFSDDGRVDIKEAIDILKNTCQTIKIPNISANIQAAAT</sequence>
<keyword evidence="2" id="KW-0808">Transferase</keyword>
<dbReference type="HOGENOM" id="CLU_537017_0_0_1"/>
<dbReference type="InterPro" id="IPR008271">
    <property type="entry name" value="Ser/Thr_kinase_AS"/>
</dbReference>
<feature type="signal peptide" evidence="6">
    <location>
        <begin position="1"/>
        <end position="17"/>
    </location>
</feature>
<protein>
    <submittedName>
        <fullName evidence="8">Protein kinase, putative</fullName>
    </submittedName>
</protein>
<dbReference type="GO" id="GO:0005524">
    <property type="term" value="F:ATP binding"/>
    <property type="evidence" value="ECO:0007669"/>
    <property type="project" value="UniProtKB-KW"/>
</dbReference>
<evidence type="ECO:0000256" key="3">
    <source>
        <dbReference type="ARBA" id="ARBA00022741"/>
    </source>
</evidence>
<dbReference type="GO" id="GO:0004674">
    <property type="term" value="F:protein serine/threonine kinase activity"/>
    <property type="evidence" value="ECO:0007669"/>
    <property type="project" value="UniProtKB-KW"/>
</dbReference>
<evidence type="ECO:0000256" key="1">
    <source>
        <dbReference type="ARBA" id="ARBA00022527"/>
    </source>
</evidence>
<dbReference type="PANTHER" id="PTHR45646:SF11">
    <property type="entry name" value="SERINE_THREONINE-PROTEIN KINASE DOA"/>
    <property type="match status" value="1"/>
</dbReference>
<evidence type="ECO:0000313" key="8">
    <source>
        <dbReference type="EMBL" id="EEA21362.1"/>
    </source>
</evidence>